<name>J3KXC0_ORYBR</name>
<dbReference type="AlphaFoldDB" id="J3KXC0"/>
<organism evidence="1">
    <name type="scientific">Oryza brachyantha</name>
    <name type="common">malo sina</name>
    <dbReference type="NCBI Taxonomy" id="4533"/>
    <lineage>
        <taxon>Eukaryota</taxon>
        <taxon>Viridiplantae</taxon>
        <taxon>Streptophyta</taxon>
        <taxon>Embryophyta</taxon>
        <taxon>Tracheophyta</taxon>
        <taxon>Spermatophyta</taxon>
        <taxon>Magnoliopsida</taxon>
        <taxon>Liliopsida</taxon>
        <taxon>Poales</taxon>
        <taxon>Poaceae</taxon>
        <taxon>BOP clade</taxon>
        <taxon>Oryzoideae</taxon>
        <taxon>Oryzeae</taxon>
        <taxon>Oryzinae</taxon>
        <taxon>Oryza</taxon>
    </lineage>
</organism>
<evidence type="ECO:0000313" key="2">
    <source>
        <dbReference type="Proteomes" id="UP000006038"/>
    </source>
</evidence>
<dbReference type="EnsemblPlants" id="OB01G16260.1">
    <property type="protein sequence ID" value="OB01G16260.1"/>
    <property type="gene ID" value="OB01G16260"/>
</dbReference>
<protein>
    <submittedName>
        <fullName evidence="1">Uncharacterized protein</fullName>
    </submittedName>
</protein>
<keyword evidence="2" id="KW-1185">Reference proteome</keyword>
<evidence type="ECO:0000313" key="1">
    <source>
        <dbReference type="EnsemblPlants" id="OB01G16260.1"/>
    </source>
</evidence>
<reference evidence="1" key="2">
    <citation type="submission" date="2013-04" db="UniProtKB">
        <authorList>
            <consortium name="EnsemblPlants"/>
        </authorList>
    </citation>
    <scope>IDENTIFICATION</scope>
</reference>
<dbReference type="Proteomes" id="UP000006038">
    <property type="component" value="Chromosome 1"/>
</dbReference>
<accession>J3KXC0</accession>
<proteinExistence type="predicted"/>
<sequence length="82" mass="9348">MIDQEQSSSSIAAYISSSVAAYKCTHHRFCQPDLRPCQPPVQKPCRPPPHRPLPCQRQLLCQSGRLRRLPLFRRPGLCPRAL</sequence>
<dbReference type="HOGENOM" id="CLU_2561969_0_0_1"/>
<reference evidence="1" key="1">
    <citation type="journal article" date="2013" name="Nat. Commun.">
        <title>Whole-genome sequencing of Oryza brachyantha reveals mechanisms underlying Oryza genome evolution.</title>
        <authorList>
            <person name="Chen J."/>
            <person name="Huang Q."/>
            <person name="Gao D."/>
            <person name="Wang J."/>
            <person name="Lang Y."/>
            <person name="Liu T."/>
            <person name="Li B."/>
            <person name="Bai Z."/>
            <person name="Luis Goicoechea J."/>
            <person name="Liang C."/>
            <person name="Chen C."/>
            <person name="Zhang W."/>
            <person name="Sun S."/>
            <person name="Liao Y."/>
            <person name="Zhang X."/>
            <person name="Yang L."/>
            <person name="Song C."/>
            <person name="Wang M."/>
            <person name="Shi J."/>
            <person name="Liu G."/>
            <person name="Liu J."/>
            <person name="Zhou H."/>
            <person name="Zhou W."/>
            <person name="Yu Q."/>
            <person name="An N."/>
            <person name="Chen Y."/>
            <person name="Cai Q."/>
            <person name="Wang B."/>
            <person name="Liu B."/>
            <person name="Min J."/>
            <person name="Huang Y."/>
            <person name="Wu H."/>
            <person name="Li Z."/>
            <person name="Zhang Y."/>
            <person name="Yin Y."/>
            <person name="Song W."/>
            <person name="Jiang J."/>
            <person name="Jackson S.A."/>
            <person name="Wing R.A."/>
            <person name="Wang J."/>
            <person name="Chen M."/>
        </authorList>
    </citation>
    <scope>NUCLEOTIDE SEQUENCE [LARGE SCALE GENOMIC DNA]</scope>
    <source>
        <strain evidence="1">cv. IRGC 101232</strain>
    </source>
</reference>
<dbReference type="Gramene" id="OB01G16260.1">
    <property type="protein sequence ID" value="OB01G16260.1"/>
    <property type="gene ID" value="OB01G16260"/>
</dbReference>